<dbReference type="GO" id="GO:0046656">
    <property type="term" value="P:folic acid biosynthetic process"/>
    <property type="evidence" value="ECO:0007669"/>
    <property type="project" value="UniProtKB-KW"/>
</dbReference>
<reference evidence="10" key="1">
    <citation type="submission" date="2018-06" db="EMBL/GenBank/DDBJ databases">
        <authorList>
            <person name="Zhirakovskaya E."/>
        </authorList>
    </citation>
    <scope>NUCLEOTIDE SEQUENCE</scope>
</reference>
<comment type="pathway">
    <text evidence="3">Cofactor biosynthesis; tetrahydrofolate biosynthesis; 7,8-dihydrofolate from 2-amino-4-hydroxy-6-hydroxymethyl-7,8-dihydropteridine diphosphate and 4-aminobenzoate: step 1/2.</text>
</comment>
<dbReference type="GO" id="GO:0046654">
    <property type="term" value="P:tetrahydrofolate biosynthetic process"/>
    <property type="evidence" value="ECO:0007669"/>
    <property type="project" value="TreeGrafter"/>
</dbReference>
<evidence type="ECO:0000256" key="5">
    <source>
        <dbReference type="ARBA" id="ARBA00022679"/>
    </source>
</evidence>
<evidence type="ECO:0000256" key="2">
    <source>
        <dbReference type="ARBA" id="ARBA00001946"/>
    </source>
</evidence>
<keyword evidence="8" id="KW-0289">Folate biosynthesis</keyword>
<keyword evidence="6" id="KW-0479">Metal-binding</keyword>
<dbReference type="InterPro" id="IPR006390">
    <property type="entry name" value="DHP_synth_dom"/>
</dbReference>
<dbReference type="EMBL" id="UOGL01000326">
    <property type="protein sequence ID" value="VAX39382.1"/>
    <property type="molecule type" value="Genomic_DNA"/>
</dbReference>
<dbReference type="PROSITE" id="PS00792">
    <property type="entry name" value="DHPS_1"/>
    <property type="match status" value="1"/>
</dbReference>
<dbReference type="SUPFAM" id="SSF51717">
    <property type="entry name" value="Dihydropteroate synthetase-like"/>
    <property type="match status" value="1"/>
</dbReference>
<comment type="catalytic activity">
    <reaction evidence="1">
        <text>(7,8-dihydropterin-6-yl)methyl diphosphate + 4-aminobenzoate = 7,8-dihydropteroate + diphosphate</text>
        <dbReference type="Rhea" id="RHEA:19949"/>
        <dbReference type="ChEBI" id="CHEBI:17836"/>
        <dbReference type="ChEBI" id="CHEBI:17839"/>
        <dbReference type="ChEBI" id="CHEBI:33019"/>
        <dbReference type="ChEBI" id="CHEBI:72950"/>
        <dbReference type="EC" id="2.5.1.15"/>
    </reaction>
</comment>
<comment type="cofactor">
    <cofactor evidence="2">
        <name>Mg(2+)</name>
        <dbReference type="ChEBI" id="CHEBI:18420"/>
    </cofactor>
</comment>
<dbReference type="FunFam" id="3.20.20.20:FF:000006">
    <property type="entry name" value="Dihydropteroate synthase"/>
    <property type="match status" value="1"/>
</dbReference>
<dbReference type="EC" id="2.5.1.15" evidence="4"/>
<dbReference type="PANTHER" id="PTHR20941:SF1">
    <property type="entry name" value="FOLIC ACID SYNTHESIS PROTEIN FOL1"/>
    <property type="match status" value="1"/>
</dbReference>
<dbReference type="GO" id="GO:0005829">
    <property type="term" value="C:cytosol"/>
    <property type="evidence" value="ECO:0007669"/>
    <property type="project" value="TreeGrafter"/>
</dbReference>
<dbReference type="Gene3D" id="3.20.20.20">
    <property type="entry name" value="Dihydropteroate synthase-like"/>
    <property type="match status" value="1"/>
</dbReference>
<accession>A0A3B1DF06</accession>
<evidence type="ECO:0000256" key="3">
    <source>
        <dbReference type="ARBA" id="ARBA00004763"/>
    </source>
</evidence>
<dbReference type="GO" id="GO:0004156">
    <property type="term" value="F:dihydropteroate synthase activity"/>
    <property type="evidence" value="ECO:0007669"/>
    <property type="project" value="UniProtKB-EC"/>
</dbReference>
<dbReference type="CDD" id="cd00739">
    <property type="entry name" value="DHPS"/>
    <property type="match status" value="1"/>
</dbReference>
<keyword evidence="5 10" id="KW-0808">Transferase</keyword>
<dbReference type="PANTHER" id="PTHR20941">
    <property type="entry name" value="FOLATE SYNTHESIS PROTEINS"/>
    <property type="match status" value="1"/>
</dbReference>
<dbReference type="AlphaFoldDB" id="A0A3B1DF06"/>
<evidence type="ECO:0000256" key="7">
    <source>
        <dbReference type="ARBA" id="ARBA00022842"/>
    </source>
</evidence>
<dbReference type="InterPro" id="IPR011005">
    <property type="entry name" value="Dihydropteroate_synth-like_sf"/>
</dbReference>
<feature type="domain" description="Pterin-binding" evidence="9">
    <location>
        <begin position="25"/>
        <end position="278"/>
    </location>
</feature>
<dbReference type="Pfam" id="PF00809">
    <property type="entry name" value="Pterin_bind"/>
    <property type="match status" value="1"/>
</dbReference>
<evidence type="ECO:0000256" key="1">
    <source>
        <dbReference type="ARBA" id="ARBA00000012"/>
    </source>
</evidence>
<dbReference type="InterPro" id="IPR000489">
    <property type="entry name" value="Pterin-binding_dom"/>
</dbReference>
<proteinExistence type="predicted"/>
<evidence type="ECO:0000259" key="9">
    <source>
        <dbReference type="PROSITE" id="PS50972"/>
    </source>
</evidence>
<dbReference type="GO" id="GO:0046872">
    <property type="term" value="F:metal ion binding"/>
    <property type="evidence" value="ECO:0007669"/>
    <property type="project" value="UniProtKB-KW"/>
</dbReference>
<dbReference type="InterPro" id="IPR045031">
    <property type="entry name" value="DHP_synth-like"/>
</dbReference>
<dbReference type="PROSITE" id="PS50972">
    <property type="entry name" value="PTERIN_BINDING"/>
    <property type="match status" value="1"/>
</dbReference>
<sequence>MNTPHCNPPIWDVPNHLFQFDYRHPLIMGIVNVTPDSFSDGGKFLNRQNAIEHGLQLATEGANILDVGGESTRPYAEPVSLEEELTRVIPIVSQLAKETETPISIDTTKAEVARQAIAAGATIVNDISGLLFDSEMPSVCAKQNVGVIVMHTAGKPQTMQDAPQYQNVVTEICDFFKKRIAALEEQGISQNQIVIDPGIGFGKTASHNLEILSNINTFRALGRPIMIGHSRKRFLEKVIGRKVDERLAGTLGVAIAVAQQGANILRVHDVQAIQETLIAWRTVAELTSEKK</sequence>
<gene>
    <name evidence="10" type="ORF">MNBD_PLANCTO02-85</name>
</gene>
<keyword evidence="7" id="KW-0460">Magnesium</keyword>
<evidence type="ECO:0000256" key="6">
    <source>
        <dbReference type="ARBA" id="ARBA00022723"/>
    </source>
</evidence>
<dbReference type="PROSITE" id="PS00793">
    <property type="entry name" value="DHPS_2"/>
    <property type="match status" value="1"/>
</dbReference>
<dbReference type="NCBIfam" id="TIGR01496">
    <property type="entry name" value="DHPS"/>
    <property type="match status" value="1"/>
</dbReference>
<name>A0A3B1DF06_9ZZZZ</name>
<evidence type="ECO:0000313" key="10">
    <source>
        <dbReference type="EMBL" id="VAX39382.1"/>
    </source>
</evidence>
<evidence type="ECO:0000256" key="4">
    <source>
        <dbReference type="ARBA" id="ARBA00012458"/>
    </source>
</evidence>
<evidence type="ECO:0000256" key="8">
    <source>
        <dbReference type="ARBA" id="ARBA00022909"/>
    </source>
</evidence>
<protein>
    <recommendedName>
        <fullName evidence="4">dihydropteroate synthase</fullName>
        <ecNumber evidence="4">2.5.1.15</ecNumber>
    </recommendedName>
</protein>
<organism evidence="10">
    <name type="scientific">hydrothermal vent metagenome</name>
    <dbReference type="NCBI Taxonomy" id="652676"/>
    <lineage>
        <taxon>unclassified sequences</taxon>
        <taxon>metagenomes</taxon>
        <taxon>ecological metagenomes</taxon>
    </lineage>
</organism>